<evidence type="ECO:0008006" key="3">
    <source>
        <dbReference type="Google" id="ProtNLM"/>
    </source>
</evidence>
<name>A0ABY6U979_BIOOC</name>
<protein>
    <recommendedName>
        <fullName evidence="3">ABM domain-containing protein</fullName>
    </recommendedName>
</protein>
<reference evidence="1 2" key="1">
    <citation type="submission" date="2019-06" db="EMBL/GenBank/DDBJ databases">
        <authorList>
            <person name="Broberg M."/>
        </authorList>
    </citation>
    <scope>NUCLEOTIDE SEQUENCE [LARGE SCALE GENOMIC DNA]</scope>
</reference>
<keyword evidence="2" id="KW-1185">Reference proteome</keyword>
<dbReference type="Proteomes" id="UP000766486">
    <property type="component" value="Unassembled WGS sequence"/>
</dbReference>
<evidence type="ECO:0000313" key="1">
    <source>
        <dbReference type="EMBL" id="VUC26641.1"/>
    </source>
</evidence>
<accession>A0ABY6U979</accession>
<dbReference type="SUPFAM" id="SSF54909">
    <property type="entry name" value="Dimeric alpha+beta barrel"/>
    <property type="match status" value="1"/>
</dbReference>
<comment type="caution">
    <text evidence="1">The sequence shown here is derived from an EMBL/GenBank/DDBJ whole genome shotgun (WGS) entry which is preliminary data.</text>
</comment>
<evidence type="ECO:0000313" key="2">
    <source>
        <dbReference type="Proteomes" id="UP000766486"/>
    </source>
</evidence>
<organism evidence="1 2">
    <name type="scientific">Bionectria ochroleuca</name>
    <name type="common">Gliocladium roseum</name>
    <dbReference type="NCBI Taxonomy" id="29856"/>
    <lineage>
        <taxon>Eukaryota</taxon>
        <taxon>Fungi</taxon>
        <taxon>Dikarya</taxon>
        <taxon>Ascomycota</taxon>
        <taxon>Pezizomycotina</taxon>
        <taxon>Sordariomycetes</taxon>
        <taxon>Hypocreomycetidae</taxon>
        <taxon>Hypocreales</taxon>
        <taxon>Bionectriaceae</taxon>
        <taxon>Clonostachys</taxon>
    </lineage>
</organism>
<proteinExistence type="predicted"/>
<sequence>MFVLAPLGEIPTSEKSGRLLELISKVAVETRRDEPGCKAYAWFTNAEPSEDIPGHWLRGFEVYETPEDSREKHRAGQAYKDFGKAVVSEGLLTAYPDMRFWRPTGAGFLARTPVELKSSGDPSAGHIIIQDLTLDDSSAKAKAVDELNAIAKSGEASLESFYILERENTEDGEDLIVFAKFNSAENYASFREGDAGRPWKAAEAIAKSVRTTQWKESGIGFLGR</sequence>
<dbReference type="Gene3D" id="3.30.70.100">
    <property type="match status" value="1"/>
</dbReference>
<dbReference type="EMBL" id="CABFNS010000755">
    <property type="protein sequence ID" value="VUC26641.1"/>
    <property type="molecule type" value="Genomic_DNA"/>
</dbReference>
<gene>
    <name evidence="1" type="ORF">CLO192961_LOCUS193991</name>
</gene>
<dbReference type="InterPro" id="IPR011008">
    <property type="entry name" value="Dimeric_a/b-barrel"/>
</dbReference>